<dbReference type="PROSITE" id="PS51186">
    <property type="entry name" value="GNAT"/>
    <property type="match status" value="1"/>
</dbReference>
<dbReference type="InterPro" id="IPR050832">
    <property type="entry name" value="Bact_Acetyltransf"/>
</dbReference>
<evidence type="ECO:0000256" key="1">
    <source>
        <dbReference type="ARBA" id="ARBA00022679"/>
    </source>
</evidence>
<gene>
    <name evidence="4" type="ordered locus">Tter_0003</name>
</gene>
<keyword evidence="2" id="KW-0012">Acyltransferase</keyword>
<evidence type="ECO:0000256" key="2">
    <source>
        <dbReference type="ARBA" id="ARBA00023315"/>
    </source>
</evidence>
<dbReference type="KEGG" id="ttr:Tter_0003"/>
<feature type="domain" description="N-acetyltransferase" evidence="3">
    <location>
        <begin position="1"/>
        <end position="165"/>
    </location>
</feature>
<organism evidence="4 5">
    <name type="scientific">Thermobaculum terrenum (strain ATCC BAA-798 / CCMEE 7001 / YNP1)</name>
    <dbReference type="NCBI Taxonomy" id="525904"/>
    <lineage>
        <taxon>Bacteria</taxon>
        <taxon>Bacillati</taxon>
        <taxon>Chloroflexota</taxon>
        <taxon>Chloroflexia</taxon>
        <taxon>Candidatus Thermobaculales</taxon>
        <taxon>Candidatus Thermobaculaceae</taxon>
        <taxon>Thermobaculum</taxon>
    </lineage>
</organism>
<dbReference type="EMBL" id="CP001825">
    <property type="protein sequence ID" value="ACZ40927.1"/>
    <property type="molecule type" value="Genomic_DNA"/>
</dbReference>
<keyword evidence="5" id="KW-1185">Reference proteome</keyword>
<sequence length="320" mass="36661">MRIRLAKLSDSKQLVDILASSFAEEISLSNLNRDSIKAQVSLGTIASYPWLRHLLRVMGVTLEFWVAEEDGQVLGCVMLHSTKRRLPLNISSLAVHPEHRHKGIGRSLMSVMFQRTKQLGRNIITLEVMTDNTPAVNLYRSLGMEEYDRRLSYRYIVNPMTIGTDLSGVSLSPVNRADIPLWREIINTSPNVPIKLEQIMRVYEEEYISRAQRNLWLPSILGRLSTYQQYAIYNQGKTVGFVAARNMLRGNPTESLPPLCLPQAGLNMTSVFIRLQEMLLQYGSRAHRLYVSAFDGNQIEAAQMLGYRFEKSWSYMYKRL</sequence>
<reference evidence="5" key="1">
    <citation type="journal article" date="2010" name="Stand. Genomic Sci.">
        <title>Complete genome sequence of 'Thermobaculum terrenum' type strain (YNP1).</title>
        <authorList>
            <person name="Kiss H."/>
            <person name="Cleland D."/>
            <person name="Lapidus A."/>
            <person name="Lucas S."/>
            <person name="Glavina Del Rio T."/>
            <person name="Nolan M."/>
            <person name="Tice H."/>
            <person name="Han C."/>
            <person name="Goodwin L."/>
            <person name="Pitluck S."/>
            <person name="Liolios K."/>
            <person name="Ivanova N."/>
            <person name="Mavromatis K."/>
            <person name="Ovchinnikova G."/>
            <person name="Pati A."/>
            <person name="Chen A."/>
            <person name="Palaniappan K."/>
            <person name="Land M."/>
            <person name="Hauser L."/>
            <person name="Chang Y."/>
            <person name="Jeffries C."/>
            <person name="Lu M."/>
            <person name="Brettin T."/>
            <person name="Detter J."/>
            <person name="Goker M."/>
            <person name="Tindall B."/>
            <person name="Beck B."/>
            <person name="McDermott T."/>
            <person name="Woyke T."/>
            <person name="Bristow J."/>
            <person name="Eisen J."/>
            <person name="Markowitz V."/>
            <person name="Hugenholtz P."/>
            <person name="Kyrpides N."/>
            <person name="Klenk H."/>
            <person name="Cheng J."/>
        </authorList>
    </citation>
    <scope>NUCLEOTIDE SEQUENCE [LARGE SCALE GENOMIC DNA]</scope>
    <source>
        <strain evidence="5">ATCC BAA-798 / YNP1</strain>
    </source>
</reference>
<protein>
    <submittedName>
        <fullName evidence="4">GCN5-related N-acetyltransferase</fullName>
    </submittedName>
</protein>
<dbReference type="InterPro" id="IPR000182">
    <property type="entry name" value="GNAT_dom"/>
</dbReference>
<name>D1CDC1_THET1</name>
<dbReference type="RefSeq" id="WP_012873962.1">
    <property type="nucleotide sequence ID" value="NC_013525.1"/>
</dbReference>
<dbReference type="Pfam" id="PF00583">
    <property type="entry name" value="Acetyltransf_1"/>
    <property type="match status" value="1"/>
</dbReference>
<dbReference type="AlphaFoldDB" id="D1CDC1"/>
<dbReference type="CDD" id="cd04301">
    <property type="entry name" value="NAT_SF"/>
    <property type="match status" value="1"/>
</dbReference>
<dbReference type="HOGENOM" id="CLU_868598_0_0_0"/>
<evidence type="ECO:0000259" key="3">
    <source>
        <dbReference type="PROSITE" id="PS51186"/>
    </source>
</evidence>
<dbReference type="Gene3D" id="3.40.630.30">
    <property type="match status" value="1"/>
</dbReference>
<dbReference type="PANTHER" id="PTHR43877">
    <property type="entry name" value="AMINOALKYLPHOSPHONATE N-ACETYLTRANSFERASE-RELATED-RELATED"/>
    <property type="match status" value="1"/>
</dbReference>
<dbReference type="OrthoDB" id="4228396at2"/>
<dbReference type="SUPFAM" id="SSF55729">
    <property type="entry name" value="Acyl-CoA N-acyltransferases (Nat)"/>
    <property type="match status" value="1"/>
</dbReference>
<evidence type="ECO:0000313" key="5">
    <source>
        <dbReference type="Proteomes" id="UP000000323"/>
    </source>
</evidence>
<proteinExistence type="predicted"/>
<dbReference type="eggNOG" id="COG0456">
    <property type="taxonomic scope" value="Bacteria"/>
</dbReference>
<accession>D1CDC1</accession>
<dbReference type="InterPro" id="IPR016181">
    <property type="entry name" value="Acyl_CoA_acyltransferase"/>
</dbReference>
<dbReference type="STRING" id="525904.Tter_0003"/>
<dbReference type="Proteomes" id="UP000000323">
    <property type="component" value="Chromosome 1"/>
</dbReference>
<dbReference type="GO" id="GO:0016747">
    <property type="term" value="F:acyltransferase activity, transferring groups other than amino-acyl groups"/>
    <property type="evidence" value="ECO:0007669"/>
    <property type="project" value="InterPro"/>
</dbReference>
<keyword evidence="1 4" id="KW-0808">Transferase</keyword>
<evidence type="ECO:0000313" key="4">
    <source>
        <dbReference type="EMBL" id="ACZ40927.1"/>
    </source>
</evidence>